<dbReference type="RefSeq" id="WP_085766034.1">
    <property type="nucleotide sequence ID" value="NZ_CP019344.1"/>
</dbReference>
<reference evidence="9 10" key="1">
    <citation type="submission" date="2016-11" db="EMBL/GenBank/DDBJ databases">
        <title>Trade-off between light-utilization and light-protection in marine flavobacteria.</title>
        <authorList>
            <person name="Kumagai Y."/>
        </authorList>
    </citation>
    <scope>NUCLEOTIDE SEQUENCE [LARGE SCALE GENOMIC DNA]</scope>
    <source>
        <strain evidence="9 10">JCM 13191</strain>
    </source>
</reference>
<sequence length="133" mass="15296">MDYLLDTNICIHLFRGEYDLDQKFLEIGLLNCAISEITLAELMFGAENSKNPSKNKNIIQEFTDEVKIIPIYNAIPIYASEKVRLRSIGKMISDFDLLIGATAVVYDFIMVTENLKEFNRIKGITLENWVNRN</sequence>
<keyword evidence="5" id="KW-0378">Hydrolase</keyword>
<evidence type="ECO:0000256" key="4">
    <source>
        <dbReference type="ARBA" id="ARBA00022723"/>
    </source>
</evidence>
<gene>
    <name evidence="9" type="ORF">BST97_04100</name>
</gene>
<comment type="similarity">
    <text evidence="7">Belongs to the PINc/VapC protein family.</text>
</comment>
<dbReference type="Gene3D" id="3.40.50.1010">
    <property type="entry name" value="5'-nuclease"/>
    <property type="match status" value="1"/>
</dbReference>
<dbReference type="InterPro" id="IPR002716">
    <property type="entry name" value="PIN_dom"/>
</dbReference>
<dbReference type="PANTHER" id="PTHR33653">
    <property type="entry name" value="RIBONUCLEASE VAPC2"/>
    <property type="match status" value="1"/>
</dbReference>
<organism evidence="9 10">
    <name type="scientific">Nonlabens spongiae</name>
    <dbReference type="NCBI Taxonomy" id="331648"/>
    <lineage>
        <taxon>Bacteria</taxon>
        <taxon>Pseudomonadati</taxon>
        <taxon>Bacteroidota</taxon>
        <taxon>Flavobacteriia</taxon>
        <taxon>Flavobacteriales</taxon>
        <taxon>Flavobacteriaceae</taxon>
        <taxon>Nonlabens</taxon>
    </lineage>
</organism>
<evidence type="ECO:0000259" key="8">
    <source>
        <dbReference type="Pfam" id="PF01850"/>
    </source>
</evidence>
<accession>A0A1W6MI27</accession>
<dbReference type="AlphaFoldDB" id="A0A1W6MI27"/>
<dbReference type="PANTHER" id="PTHR33653:SF1">
    <property type="entry name" value="RIBONUCLEASE VAPC2"/>
    <property type="match status" value="1"/>
</dbReference>
<dbReference type="Pfam" id="PF01850">
    <property type="entry name" value="PIN"/>
    <property type="match status" value="1"/>
</dbReference>
<keyword evidence="2" id="KW-1277">Toxin-antitoxin system</keyword>
<evidence type="ECO:0000256" key="3">
    <source>
        <dbReference type="ARBA" id="ARBA00022722"/>
    </source>
</evidence>
<dbReference type="InterPro" id="IPR050556">
    <property type="entry name" value="Type_II_TA_system_RNase"/>
</dbReference>
<dbReference type="OrthoDB" id="9796690at2"/>
<protein>
    <submittedName>
        <fullName evidence="9">VapC toxin family PIN domain ribonuclease</fullName>
    </submittedName>
</protein>
<evidence type="ECO:0000256" key="5">
    <source>
        <dbReference type="ARBA" id="ARBA00022801"/>
    </source>
</evidence>
<dbReference type="CDD" id="cd18743">
    <property type="entry name" value="PIN_VapC4-5_FitB-like"/>
    <property type="match status" value="1"/>
</dbReference>
<name>A0A1W6MI27_9FLAO</name>
<evidence type="ECO:0000256" key="6">
    <source>
        <dbReference type="ARBA" id="ARBA00022842"/>
    </source>
</evidence>
<dbReference type="EMBL" id="CP019344">
    <property type="protein sequence ID" value="ARN77227.1"/>
    <property type="molecule type" value="Genomic_DNA"/>
</dbReference>
<dbReference type="STRING" id="331648.BST97_04100"/>
<dbReference type="InterPro" id="IPR029060">
    <property type="entry name" value="PIN-like_dom_sf"/>
</dbReference>
<keyword evidence="6" id="KW-0460">Magnesium</keyword>
<proteinExistence type="inferred from homology"/>
<evidence type="ECO:0000313" key="9">
    <source>
        <dbReference type="EMBL" id="ARN77227.1"/>
    </source>
</evidence>
<dbReference type="SUPFAM" id="SSF88723">
    <property type="entry name" value="PIN domain-like"/>
    <property type="match status" value="1"/>
</dbReference>
<dbReference type="GO" id="GO:0016787">
    <property type="term" value="F:hydrolase activity"/>
    <property type="evidence" value="ECO:0007669"/>
    <property type="project" value="UniProtKB-KW"/>
</dbReference>
<evidence type="ECO:0000256" key="7">
    <source>
        <dbReference type="ARBA" id="ARBA00038093"/>
    </source>
</evidence>
<keyword evidence="3" id="KW-0540">Nuclease</keyword>
<dbReference type="GO" id="GO:0004518">
    <property type="term" value="F:nuclease activity"/>
    <property type="evidence" value="ECO:0007669"/>
    <property type="project" value="UniProtKB-KW"/>
</dbReference>
<evidence type="ECO:0000256" key="1">
    <source>
        <dbReference type="ARBA" id="ARBA00001946"/>
    </source>
</evidence>
<evidence type="ECO:0000256" key="2">
    <source>
        <dbReference type="ARBA" id="ARBA00022649"/>
    </source>
</evidence>
<dbReference type="Proteomes" id="UP000193431">
    <property type="component" value="Chromosome"/>
</dbReference>
<evidence type="ECO:0000313" key="10">
    <source>
        <dbReference type="Proteomes" id="UP000193431"/>
    </source>
</evidence>
<comment type="cofactor">
    <cofactor evidence="1">
        <name>Mg(2+)</name>
        <dbReference type="ChEBI" id="CHEBI:18420"/>
    </cofactor>
</comment>
<feature type="domain" description="PIN" evidence="8">
    <location>
        <begin position="3"/>
        <end position="122"/>
    </location>
</feature>
<dbReference type="GO" id="GO:0046872">
    <property type="term" value="F:metal ion binding"/>
    <property type="evidence" value="ECO:0007669"/>
    <property type="project" value="UniProtKB-KW"/>
</dbReference>
<keyword evidence="10" id="KW-1185">Reference proteome</keyword>
<keyword evidence="4" id="KW-0479">Metal-binding</keyword>